<accession>A0A7R9DH40</accession>
<name>A0A7R9DH40_TIMCR</name>
<dbReference type="AlphaFoldDB" id="A0A7R9DH40"/>
<proteinExistence type="predicted"/>
<protein>
    <submittedName>
        <fullName evidence="2">Uncharacterized protein</fullName>
    </submittedName>
</protein>
<evidence type="ECO:0000256" key="1">
    <source>
        <dbReference type="SAM" id="MobiDB-lite"/>
    </source>
</evidence>
<feature type="region of interest" description="Disordered" evidence="1">
    <location>
        <begin position="33"/>
        <end position="67"/>
    </location>
</feature>
<evidence type="ECO:0000313" key="2">
    <source>
        <dbReference type="EMBL" id="CAD7413708.1"/>
    </source>
</evidence>
<reference evidence="2" key="1">
    <citation type="submission" date="2020-11" db="EMBL/GenBank/DDBJ databases">
        <authorList>
            <person name="Tran Van P."/>
        </authorList>
    </citation>
    <scope>NUCLEOTIDE SEQUENCE</scope>
</reference>
<gene>
    <name evidence="2" type="ORF">TCEB3V08_LOCUS11855</name>
</gene>
<sequence length="85" mass="10081">MNQRGRRLSRRKQGAQRYWYHCILLKQLFQQNTSEHGRNHHSPSYSAKKKVGIGEEPSQSHENQGKTIRDCCQYLTPHYSNRVKL</sequence>
<organism evidence="2">
    <name type="scientific">Timema cristinae</name>
    <name type="common">Walking stick</name>
    <dbReference type="NCBI Taxonomy" id="61476"/>
    <lineage>
        <taxon>Eukaryota</taxon>
        <taxon>Metazoa</taxon>
        <taxon>Ecdysozoa</taxon>
        <taxon>Arthropoda</taxon>
        <taxon>Hexapoda</taxon>
        <taxon>Insecta</taxon>
        <taxon>Pterygota</taxon>
        <taxon>Neoptera</taxon>
        <taxon>Polyneoptera</taxon>
        <taxon>Phasmatodea</taxon>
        <taxon>Timematodea</taxon>
        <taxon>Timematoidea</taxon>
        <taxon>Timematidae</taxon>
        <taxon>Timema</taxon>
    </lineage>
</organism>
<dbReference type="EMBL" id="OC323945">
    <property type="protein sequence ID" value="CAD7413708.1"/>
    <property type="molecule type" value="Genomic_DNA"/>
</dbReference>